<dbReference type="EMBL" id="BJYU01000121">
    <property type="protein sequence ID" value="GEO17734.1"/>
    <property type="molecule type" value="Genomic_DNA"/>
</dbReference>
<dbReference type="Proteomes" id="UP000321085">
    <property type="component" value="Unassembled WGS sequence"/>
</dbReference>
<dbReference type="AlphaFoldDB" id="A0A512C0I9"/>
<evidence type="ECO:0000313" key="2">
    <source>
        <dbReference type="Proteomes" id="UP000321085"/>
    </source>
</evidence>
<evidence type="ECO:0000313" key="1">
    <source>
        <dbReference type="EMBL" id="GEO17734.1"/>
    </source>
</evidence>
<name>A0A512C0I9_9HYPH</name>
<accession>A0A512C0I9</accession>
<comment type="caution">
    <text evidence="1">The sequence shown here is derived from an EMBL/GenBank/DDBJ whole genome shotgun (WGS) entry which is preliminary data.</text>
</comment>
<proteinExistence type="predicted"/>
<sequence length="59" mass="5923">MTRSGSAATTRAKTGCTLASALTVTPARQIESADARAHGNHTVVLQLPQSMAAGAGLLC</sequence>
<gene>
    <name evidence="1" type="ORF">MAE02_54300</name>
</gene>
<keyword evidence="2" id="KW-1185">Reference proteome</keyword>
<organism evidence="1 2">
    <name type="scientific">Microvirga aerophila</name>
    <dbReference type="NCBI Taxonomy" id="670291"/>
    <lineage>
        <taxon>Bacteria</taxon>
        <taxon>Pseudomonadati</taxon>
        <taxon>Pseudomonadota</taxon>
        <taxon>Alphaproteobacteria</taxon>
        <taxon>Hyphomicrobiales</taxon>
        <taxon>Methylobacteriaceae</taxon>
        <taxon>Microvirga</taxon>
    </lineage>
</organism>
<protein>
    <submittedName>
        <fullName evidence="1">Uncharacterized protein</fullName>
    </submittedName>
</protein>
<reference evidence="1 2" key="1">
    <citation type="submission" date="2019-07" db="EMBL/GenBank/DDBJ databases">
        <title>Whole genome shotgun sequence of Microvirga aerophila NBRC 106136.</title>
        <authorList>
            <person name="Hosoyama A."/>
            <person name="Uohara A."/>
            <person name="Ohji S."/>
            <person name="Ichikawa N."/>
        </authorList>
    </citation>
    <scope>NUCLEOTIDE SEQUENCE [LARGE SCALE GENOMIC DNA]</scope>
    <source>
        <strain evidence="1 2">NBRC 106136</strain>
    </source>
</reference>